<dbReference type="SUPFAM" id="SSF52047">
    <property type="entry name" value="RNI-like"/>
    <property type="match status" value="1"/>
</dbReference>
<evidence type="ECO:0008006" key="3">
    <source>
        <dbReference type="Google" id="ProtNLM"/>
    </source>
</evidence>
<proteinExistence type="predicted"/>
<organism evidence="1 2">
    <name type="scientific">Tagetes erecta</name>
    <name type="common">African marigold</name>
    <dbReference type="NCBI Taxonomy" id="13708"/>
    <lineage>
        <taxon>Eukaryota</taxon>
        <taxon>Viridiplantae</taxon>
        <taxon>Streptophyta</taxon>
        <taxon>Embryophyta</taxon>
        <taxon>Tracheophyta</taxon>
        <taxon>Spermatophyta</taxon>
        <taxon>Magnoliopsida</taxon>
        <taxon>eudicotyledons</taxon>
        <taxon>Gunneridae</taxon>
        <taxon>Pentapetalae</taxon>
        <taxon>asterids</taxon>
        <taxon>campanulids</taxon>
        <taxon>Asterales</taxon>
        <taxon>Asteraceae</taxon>
        <taxon>Asteroideae</taxon>
        <taxon>Heliantheae alliance</taxon>
        <taxon>Tageteae</taxon>
        <taxon>Tagetes</taxon>
    </lineage>
</organism>
<comment type="caution">
    <text evidence="1">The sequence shown here is derived from an EMBL/GenBank/DDBJ whole genome shotgun (WGS) entry which is preliminary data.</text>
</comment>
<protein>
    <recommendedName>
        <fullName evidence="3">FBD domain-containing protein</fullName>
    </recommendedName>
</protein>
<sequence length="312" mass="35822">MLLRLLSGCPLLKRLTLTYDDNFSTRVTNLFKCLPVLEYLSISSFIASCYSLVPNELPTTLVHLKYLRMECACIGHDEWLGFFVFLIGSFPNLEKLKLVMLNTSYAFRVLMDVVEFIYTTVSKSKLGNAQIPQLKLEQSYNRGLIRTTMKGTTMEGYSLEFVVGKLGKMTRNFTLYSDGETLIDRGKSTIIDLFKCLPVIEYLSLSSNIVECFVPQRLPKKLPTTLIHLKGLFLNSVCFSHKYGLHFLALLIRSSPNLEKLQLDTDTLEHSRCSAFPFLYNQTLVVIFFRILGKMEILSSRKRMEWINQSVR</sequence>
<dbReference type="AlphaFoldDB" id="A0AAD8KU23"/>
<reference evidence="1" key="1">
    <citation type="journal article" date="2023" name="bioRxiv">
        <title>Improved chromosome-level genome assembly for marigold (Tagetes erecta).</title>
        <authorList>
            <person name="Jiang F."/>
            <person name="Yuan L."/>
            <person name="Wang S."/>
            <person name="Wang H."/>
            <person name="Xu D."/>
            <person name="Wang A."/>
            <person name="Fan W."/>
        </authorList>
    </citation>
    <scope>NUCLEOTIDE SEQUENCE</scope>
    <source>
        <strain evidence="1">WSJ</strain>
        <tissue evidence="1">Leaf</tissue>
    </source>
</reference>
<gene>
    <name evidence="1" type="ORF">QVD17_11227</name>
</gene>
<name>A0AAD8KU23_TARER</name>
<dbReference type="Proteomes" id="UP001229421">
    <property type="component" value="Unassembled WGS sequence"/>
</dbReference>
<dbReference type="InterPro" id="IPR032675">
    <property type="entry name" value="LRR_dom_sf"/>
</dbReference>
<keyword evidence="2" id="KW-1185">Reference proteome</keyword>
<evidence type="ECO:0000313" key="2">
    <source>
        <dbReference type="Proteomes" id="UP001229421"/>
    </source>
</evidence>
<dbReference type="Gene3D" id="3.80.10.10">
    <property type="entry name" value="Ribonuclease Inhibitor"/>
    <property type="match status" value="1"/>
</dbReference>
<evidence type="ECO:0000313" key="1">
    <source>
        <dbReference type="EMBL" id="KAK1429028.1"/>
    </source>
</evidence>
<accession>A0AAD8KU23</accession>
<dbReference type="EMBL" id="JAUHHV010000003">
    <property type="protein sequence ID" value="KAK1429028.1"/>
    <property type="molecule type" value="Genomic_DNA"/>
</dbReference>